<dbReference type="GO" id="GO:0000976">
    <property type="term" value="F:transcription cis-regulatory region binding"/>
    <property type="evidence" value="ECO:0007669"/>
    <property type="project" value="TreeGrafter"/>
</dbReference>
<evidence type="ECO:0000313" key="8">
    <source>
        <dbReference type="EMBL" id="MBL4929499.1"/>
    </source>
</evidence>
<keyword evidence="1 6" id="KW-0597">Phosphoprotein</keyword>
<dbReference type="GO" id="GO:0000156">
    <property type="term" value="F:phosphorelay response regulator activity"/>
    <property type="evidence" value="ECO:0007669"/>
    <property type="project" value="TreeGrafter"/>
</dbReference>
<dbReference type="SMART" id="SM00448">
    <property type="entry name" value="REC"/>
    <property type="match status" value="1"/>
</dbReference>
<evidence type="ECO:0000259" key="7">
    <source>
        <dbReference type="PROSITE" id="PS50110"/>
    </source>
</evidence>
<dbReference type="PROSITE" id="PS50110">
    <property type="entry name" value="RESPONSE_REGULATORY"/>
    <property type="match status" value="1"/>
</dbReference>
<evidence type="ECO:0000256" key="2">
    <source>
        <dbReference type="ARBA" id="ARBA00023012"/>
    </source>
</evidence>
<dbReference type="Pfam" id="PF00072">
    <property type="entry name" value="Response_reg"/>
    <property type="match status" value="1"/>
</dbReference>
<sequence>MMKILAVDDDELILELLVESLRASGFSSVQTATSANAAARLISTATEPFDCFLLDVVMPEVDGIALTRWIRKSPLYGAAPIVMITSMAEKAFIDRAFRAGATDYVTKPFDAVEVTTRVQLAARQVQANRAVHDAGMQVQALRAKIDAQHHTPLSEPVALNDVEGLIDFLALQNYLLQLSRGSFLATSVVALRIVDVGNIYARCSPALFRDVLADVAESALGAMSGSQCIMAYTGNGTFAGVVACSDRNDFEDVELMINLTIERLELVDDQQRPLEVRVAMGTPRAIGVMQSGRAAVAKMHRAIEDISWNMPQLATLKTKTKRGAGMLLRALTQAI</sequence>
<accession>A0A8J7SX13</accession>
<dbReference type="RefSeq" id="WP_202662030.1">
    <property type="nucleotide sequence ID" value="NZ_JAESVP010000008.1"/>
</dbReference>
<name>A0A8J7SX13_9RHOB</name>
<keyword evidence="3" id="KW-0805">Transcription regulation</keyword>
<dbReference type="InterPro" id="IPR001789">
    <property type="entry name" value="Sig_transdc_resp-reg_receiver"/>
</dbReference>
<organism evidence="8 9">
    <name type="scientific">Fuscibacter oryzae</name>
    <dbReference type="NCBI Taxonomy" id="2803939"/>
    <lineage>
        <taxon>Bacteria</taxon>
        <taxon>Pseudomonadati</taxon>
        <taxon>Pseudomonadota</taxon>
        <taxon>Alphaproteobacteria</taxon>
        <taxon>Rhodobacterales</taxon>
        <taxon>Paracoccaceae</taxon>
        <taxon>Fuscibacter</taxon>
    </lineage>
</organism>
<dbReference type="EMBL" id="JAESVP010000008">
    <property type="protein sequence ID" value="MBL4929499.1"/>
    <property type="molecule type" value="Genomic_DNA"/>
</dbReference>
<dbReference type="InterPro" id="IPR039420">
    <property type="entry name" value="WalR-like"/>
</dbReference>
<dbReference type="AlphaFoldDB" id="A0A8J7SX13"/>
<reference evidence="8" key="1">
    <citation type="submission" date="2021-01" db="EMBL/GenBank/DDBJ databases">
        <title>Genome seq and assembly of Tabrizicola sp. KVB23.</title>
        <authorList>
            <person name="Chhetri G."/>
        </authorList>
    </citation>
    <scope>NUCLEOTIDE SEQUENCE</scope>
    <source>
        <strain evidence="8">KVB23</strain>
    </source>
</reference>
<dbReference type="InterPro" id="IPR011006">
    <property type="entry name" value="CheY-like_superfamily"/>
</dbReference>
<dbReference type="Proteomes" id="UP000619033">
    <property type="component" value="Unassembled WGS sequence"/>
</dbReference>
<feature type="domain" description="Response regulatory" evidence="7">
    <location>
        <begin position="3"/>
        <end position="122"/>
    </location>
</feature>
<keyword evidence="5" id="KW-0804">Transcription</keyword>
<keyword evidence="4" id="KW-0238">DNA-binding</keyword>
<dbReference type="GO" id="GO:0032993">
    <property type="term" value="C:protein-DNA complex"/>
    <property type="evidence" value="ECO:0007669"/>
    <property type="project" value="TreeGrafter"/>
</dbReference>
<evidence type="ECO:0000256" key="1">
    <source>
        <dbReference type="ARBA" id="ARBA00022553"/>
    </source>
</evidence>
<dbReference type="SUPFAM" id="SSF52172">
    <property type="entry name" value="CheY-like"/>
    <property type="match status" value="1"/>
</dbReference>
<evidence type="ECO:0000256" key="3">
    <source>
        <dbReference type="ARBA" id="ARBA00023015"/>
    </source>
</evidence>
<dbReference type="PANTHER" id="PTHR48111">
    <property type="entry name" value="REGULATOR OF RPOS"/>
    <property type="match status" value="1"/>
</dbReference>
<evidence type="ECO:0000256" key="4">
    <source>
        <dbReference type="ARBA" id="ARBA00023125"/>
    </source>
</evidence>
<protein>
    <submittedName>
        <fullName evidence="8">Response regulator</fullName>
    </submittedName>
</protein>
<evidence type="ECO:0000256" key="5">
    <source>
        <dbReference type="ARBA" id="ARBA00023163"/>
    </source>
</evidence>
<keyword evidence="2" id="KW-0902">Two-component regulatory system</keyword>
<proteinExistence type="predicted"/>
<gene>
    <name evidence="8" type="ORF">JI744_15450</name>
</gene>
<dbReference type="PANTHER" id="PTHR48111:SF1">
    <property type="entry name" value="TWO-COMPONENT RESPONSE REGULATOR ORR33"/>
    <property type="match status" value="1"/>
</dbReference>
<feature type="modified residue" description="4-aspartylphosphate" evidence="6">
    <location>
        <position position="55"/>
    </location>
</feature>
<comment type="caution">
    <text evidence="8">The sequence shown here is derived from an EMBL/GenBank/DDBJ whole genome shotgun (WGS) entry which is preliminary data.</text>
</comment>
<keyword evidence="9" id="KW-1185">Reference proteome</keyword>
<dbReference type="GO" id="GO:0006355">
    <property type="term" value="P:regulation of DNA-templated transcription"/>
    <property type="evidence" value="ECO:0007669"/>
    <property type="project" value="TreeGrafter"/>
</dbReference>
<evidence type="ECO:0000313" key="9">
    <source>
        <dbReference type="Proteomes" id="UP000619033"/>
    </source>
</evidence>
<evidence type="ECO:0000256" key="6">
    <source>
        <dbReference type="PROSITE-ProRule" id="PRU00169"/>
    </source>
</evidence>
<dbReference type="Gene3D" id="3.40.50.2300">
    <property type="match status" value="1"/>
</dbReference>
<dbReference type="GO" id="GO:0005829">
    <property type="term" value="C:cytosol"/>
    <property type="evidence" value="ECO:0007669"/>
    <property type="project" value="TreeGrafter"/>
</dbReference>